<protein>
    <submittedName>
        <fullName evidence="1">Uncharacterized protein</fullName>
    </submittedName>
</protein>
<evidence type="ECO:0000313" key="1">
    <source>
        <dbReference type="EMBL" id="JAS96935.1"/>
    </source>
</evidence>
<dbReference type="AlphaFoldDB" id="A0A1B6JCM0"/>
<sequence>CDKFILLLAQGMESLDCIACMDVGDAGCVAYDRRCPSWALPAGAEEHACDGFSRCRDEAGAWSRDAVDVLFADVNGRFRRFVAGFSEQDARKQDIPTFVKEEENYLPVFLKYGCDEILRSADLMTRDIQRLGHAIFDLKSALERLDSSPDGGRDAISSAYANAGRIAREVFSFFHLRGDSLSEAGDAQRFIARCFCFGRCGGSSPFSEPVCASVGGHSSSMPASSDEDGPLDWALGASAAIGLPCR</sequence>
<feature type="non-terminal residue" evidence="1">
    <location>
        <position position="1"/>
    </location>
</feature>
<reference evidence="1" key="1">
    <citation type="submission" date="2015-11" db="EMBL/GenBank/DDBJ databases">
        <title>De novo transcriptome assembly of four potential Pierce s Disease insect vectors from Arizona vineyards.</title>
        <authorList>
            <person name="Tassone E.E."/>
        </authorList>
    </citation>
    <scope>NUCLEOTIDE SEQUENCE</scope>
</reference>
<proteinExistence type="predicted"/>
<gene>
    <name evidence="1" type="ORF">g.84</name>
</gene>
<name>A0A1B6JCM0_9HEMI</name>
<accession>A0A1B6JCM0</accession>
<feature type="non-terminal residue" evidence="1">
    <location>
        <position position="246"/>
    </location>
</feature>
<organism evidence="1">
    <name type="scientific">Homalodisca liturata</name>
    <dbReference type="NCBI Taxonomy" id="320908"/>
    <lineage>
        <taxon>Eukaryota</taxon>
        <taxon>Metazoa</taxon>
        <taxon>Ecdysozoa</taxon>
        <taxon>Arthropoda</taxon>
        <taxon>Hexapoda</taxon>
        <taxon>Insecta</taxon>
        <taxon>Pterygota</taxon>
        <taxon>Neoptera</taxon>
        <taxon>Paraneoptera</taxon>
        <taxon>Hemiptera</taxon>
        <taxon>Auchenorrhyncha</taxon>
        <taxon>Membracoidea</taxon>
        <taxon>Cicadellidae</taxon>
        <taxon>Cicadellinae</taxon>
        <taxon>Proconiini</taxon>
        <taxon>Homalodisca</taxon>
    </lineage>
</organism>
<dbReference type="EMBL" id="GECU01010771">
    <property type="protein sequence ID" value="JAS96935.1"/>
    <property type="molecule type" value="Transcribed_RNA"/>
</dbReference>